<dbReference type="EMBL" id="CAJNIZ010000001">
    <property type="protein sequence ID" value="CAE7148731.1"/>
    <property type="molecule type" value="Genomic_DNA"/>
</dbReference>
<dbReference type="PANTHER" id="PTHR43677">
    <property type="entry name" value="SHORT-CHAIN DEHYDROGENASE/REDUCTASE"/>
    <property type="match status" value="1"/>
</dbReference>
<comment type="caution">
    <text evidence="2">The sequence shown here is derived from an EMBL/GenBank/DDBJ whole genome shotgun (WGS) entry which is preliminary data.</text>
</comment>
<dbReference type="PANTHER" id="PTHR43677:SF4">
    <property type="entry name" value="QUINONE OXIDOREDUCTASE-LIKE PROTEIN 2"/>
    <property type="match status" value="1"/>
</dbReference>
<dbReference type="SMART" id="SM00829">
    <property type="entry name" value="PKS_ER"/>
    <property type="match status" value="1"/>
</dbReference>
<dbReference type="SUPFAM" id="SSF55469">
    <property type="entry name" value="FMN-dependent nitroreductase-like"/>
    <property type="match status" value="1"/>
</dbReference>
<dbReference type="CDD" id="cd08241">
    <property type="entry name" value="QOR1"/>
    <property type="match status" value="1"/>
</dbReference>
<dbReference type="InterPro" id="IPR051397">
    <property type="entry name" value="Zn-ADH-like_protein"/>
</dbReference>
<dbReference type="SUPFAM" id="SSF50129">
    <property type="entry name" value="GroES-like"/>
    <property type="match status" value="1"/>
</dbReference>
<accession>A0A812IR78</accession>
<feature type="domain" description="Enoyl reductase (ER)" evidence="1">
    <location>
        <begin position="231"/>
        <end position="543"/>
    </location>
</feature>
<dbReference type="OrthoDB" id="3509362at2759"/>
<dbReference type="CDD" id="cd02062">
    <property type="entry name" value="Nitro_FMN_reductase"/>
    <property type="match status" value="1"/>
</dbReference>
<evidence type="ECO:0000313" key="2">
    <source>
        <dbReference type="EMBL" id="CAE7148731.1"/>
    </source>
</evidence>
<dbReference type="Pfam" id="PF00107">
    <property type="entry name" value="ADH_zinc_N"/>
    <property type="match status" value="1"/>
</dbReference>
<dbReference type="Gene3D" id="3.40.50.720">
    <property type="entry name" value="NAD(P)-binding Rossmann-like Domain"/>
    <property type="match status" value="1"/>
</dbReference>
<dbReference type="Pfam" id="PF00881">
    <property type="entry name" value="Nitroreductase"/>
    <property type="match status" value="1"/>
</dbReference>
<dbReference type="InterPro" id="IPR020843">
    <property type="entry name" value="ER"/>
</dbReference>
<dbReference type="InterPro" id="IPR036291">
    <property type="entry name" value="NAD(P)-bd_dom_sf"/>
</dbReference>
<dbReference type="Pfam" id="PF08240">
    <property type="entry name" value="ADH_N"/>
    <property type="match status" value="1"/>
</dbReference>
<protein>
    <recommendedName>
        <fullName evidence="1">Enoyl reductase (ER) domain-containing protein</fullName>
    </recommendedName>
</protein>
<organism evidence="2 3">
    <name type="scientific">Symbiodinium pilosum</name>
    <name type="common">Dinoflagellate</name>
    <dbReference type="NCBI Taxonomy" id="2952"/>
    <lineage>
        <taxon>Eukaryota</taxon>
        <taxon>Sar</taxon>
        <taxon>Alveolata</taxon>
        <taxon>Dinophyceae</taxon>
        <taxon>Suessiales</taxon>
        <taxon>Symbiodiniaceae</taxon>
        <taxon>Symbiodinium</taxon>
    </lineage>
</organism>
<name>A0A812IR78_SYMPI</name>
<dbReference type="InterPro" id="IPR013149">
    <property type="entry name" value="ADH-like_C"/>
</dbReference>
<evidence type="ECO:0000313" key="3">
    <source>
        <dbReference type="Proteomes" id="UP000649617"/>
    </source>
</evidence>
<sequence>MASTRAIRRYRDEPIPEQVLRDMLFTATRAPSGSNRQPFRFVVLTDSDKAVQAKKLIGDSAIKFWDAKRANDQYDKGSGADPNSPKSRMARTMQSYVDNLHNAPCLILPCLVRYRAPNPMEGASIYPAVQNLLLAARGMGYGGVITGFHGPVEDQLKPLLGIPEEVFISCTVTLGNPQGKHGPVRRRPMQELVFGDTWSEAPTWAVDPPGTQHTSAGPPKGVKAVCCAEFGPPEQLQRIEVPRPIPKANQVLVRVGAAGVGFVDGLMIQGKYQIKPPLPYFPGSEFAGVVDTVGAEVTHLQPGDRVMGSGGSGAFADFLIAPASSLINIPAQLDTNVAAGFFINYATALYGFAHCSQLQADDTVLILGAAGGVGSAAISVARAMGARVIAAASSPAKRQAALDFGAQEVVDYSQEDWRSSLKKLTENSGLQMVYDPVGGAVAEPAFRSLSPGGKHLVVGFASGEIPKLPFNLALLKQSSLVGVDWGGASRSDPQLNHKLMETLMSWVVEDKLKPAAVVSLPMSQYKQGLKRQLAGEIVGKLVLTNSD</sequence>
<evidence type="ECO:0000259" key="1">
    <source>
        <dbReference type="SMART" id="SM00829"/>
    </source>
</evidence>
<dbReference type="InterPro" id="IPR013154">
    <property type="entry name" value="ADH-like_N"/>
</dbReference>
<keyword evidence="3" id="KW-1185">Reference proteome</keyword>
<gene>
    <name evidence="2" type="ORF">SPIL2461_LOCUS30</name>
</gene>
<dbReference type="InterPro" id="IPR011032">
    <property type="entry name" value="GroES-like_sf"/>
</dbReference>
<dbReference type="InterPro" id="IPR000415">
    <property type="entry name" value="Nitroreductase-like"/>
</dbReference>
<reference evidence="2" key="1">
    <citation type="submission" date="2021-02" db="EMBL/GenBank/DDBJ databases">
        <authorList>
            <person name="Dougan E. K."/>
            <person name="Rhodes N."/>
            <person name="Thang M."/>
            <person name="Chan C."/>
        </authorList>
    </citation>
    <scope>NUCLEOTIDE SEQUENCE</scope>
</reference>
<dbReference type="Proteomes" id="UP000649617">
    <property type="component" value="Unassembled WGS sequence"/>
</dbReference>
<dbReference type="SUPFAM" id="SSF51735">
    <property type="entry name" value="NAD(P)-binding Rossmann-fold domains"/>
    <property type="match status" value="1"/>
</dbReference>
<dbReference type="Gene3D" id="3.40.109.10">
    <property type="entry name" value="NADH Oxidase"/>
    <property type="match status" value="1"/>
</dbReference>
<dbReference type="Gene3D" id="3.90.180.10">
    <property type="entry name" value="Medium-chain alcohol dehydrogenases, catalytic domain"/>
    <property type="match status" value="1"/>
</dbReference>
<dbReference type="AlphaFoldDB" id="A0A812IR78"/>
<dbReference type="GO" id="GO:0016491">
    <property type="term" value="F:oxidoreductase activity"/>
    <property type="evidence" value="ECO:0007669"/>
    <property type="project" value="InterPro"/>
</dbReference>
<dbReference type="InterPro" id="IPR029479">
    <property type="entry name" value="Nitroreductase"/>
</dbReference>
<proteinExistence type="predicted"/>